<protein>
    <recommendedName>
        <fullName evidence="5">DUF4145 domain-containing protein</fullName>
    </recommendedName>
</protein>
<evidence type="ECO:0000256" key="1">
    <source>
        <dbReference type="SAM" id="Coils"/>
    </source>
</evidence>
<keyword evidence="4" id="KW-1185">Reference proteome</keyword>
<evidence type="ECO:0000313" key="4">
    <source>
        <dbReference type="Proteomes" id="UP000093159"/>
    </source>
</evidence>
<proteinExistence type="predicted"/>
<evidence type="ECO:0008006" key="5">
    <source>
        <dbReference type="Google" id="ProtNLM"/>
    </source>
</evidence>
<evidence type="ECO:0000313" key="3">
    <source>
        <dbReference type="EMBL" id="OCL93446.1"/>
    </source>
</evidence>
<keyword evidence="2" id="KW-0472">Membrane</keyword>
<comment type="caution">
    <text evidence="3">The sequence shown here is derived from an EMBL/GenBank/DDBJ whole genome shotgun (WGS) entry which is preliminary data.</text>
</comment>
<keyword evidence="2" id="KW-1133">Transmembrane helix</keyword>
<gene>
    <name evidence="3" type="ORF">AAX28_00989</name>
</gene>
<evidence type="ECO:0000256" key="2">
    <source>
        <dbReference type="SAM" id="Phobius"/>
    </source>
</evidence>
<feature type="transmembrane region" description="Helical" evidence="2">
    <location>
        <begin position="200"/>
        <end position="218"/>
    </location>
</feature>
<keyword evidence="1" id="KW-0175">Coiled coil</keyword>
<feature type="transmembrane region" description="Helical" evidence="2">
    <location>
        <begin position="7"/>
        <end position="27"/>
    </location>
</feature>
<feature type="coiled-coil region" evidence="1">
    <location>
        <begin position="226"/>
        <end position="315"/>
    </location>
</feature>
<name>A0ABX2YEK3_9BACT</name>
<accession>A0ABX2YEK3</accession>
<organism evidence="3 4">
    <name type="scientific">Arcobacter porcinus</name>
    <dbReference type="NCBI Taxonomy" id="1935204"/>
    <lineage>
        <taxon>Bacteria</taxon>
        <taxon>Pseudomonadati</taxon>
        <taxon>Campylobacterota</taxon>
        <taxon>Epsilonproteobacteria</taxon>
        <taxon>Campylobacterales</taxon>
        <taxon>Arcobacteraceae</taxon>
        <taxon>Arcobacter</taxon>
    </lineage>
</organism>
<keyword evidence="2" id="KW-0812">Transmembrane</keyword>
<sequence length="445" mass="52528">MSYLKLVILWLLGTFIFFIFIATSMLFSRITTLEAVTVFEFKMYVKILENIEVSKIENLMSVANVLAPSYTTKEGIKIDNNYFPIAIVTKDNCLENGIGNSNICTNFKNISDLENFAKGLNQKEYKKEKFYILKDDRTFIHRKINDELHLIGSTGKYLDREKRTFFEFIKNDWSSYFLTLDSGKSGLKGLWNTWNKSKESFYIIFSISIILLSIVILIQRRNRNRFNELKEQLNLETKKIEKLNEKYDELNSQKLELEEKVDNKDNEQKLIKLNSEIEKLRKEISESSKYEDLIFDKLKKQSNSLSNDLKSEELEKIITEMQTIKHLWTREFEWKNRLNLESNITTETNNIPFTLTIAFILFENQFIDKLARKSDYYEIAAINLEKKIDLVCQEHALSSDVKEKFHEIRKARNKWFHYGKKPSSSIINDLLSVLEQYDIKADILI</sequence>
<reference evidence="3 4" key="1">
    <citation type="submission" date="2015-05" db="EMBL/GenBank/DDBJ databases">
        <authorList>
            <person name="Rovetto F."/>
            <person name="Cocolin L."/>
            <person name="Illeghems K."/>
            <person name="Van Nieuwerburgh F."/>
            <person name="Houf K."/>
        </authorList>
    </citation>
    <scope>NUCLEOTIDE SEQUENCE [LARGE SCALE GENOMIC DNA]</scope>
    <source>
        <strain evidence="3 4">117434</strain>
    </source>
</reference>
<dbReference type="EMBL" id="LDIR01000001">
    <property type="protein sequence ID" value="OCL93446.1"/>
    <property type="molecule type" value="Genomic_DNA"/>
</dbReference>
<dbReference type="Proteomes" id="UP000093159">
    <property type="component" value="Unassembled WGS sequence"/>
</dbReference>